<dbReference type="RefSeq" id="WP_142861288.1">
    <property type="nucleotide sequence ID" value="NZ_VJMF01000001.1"/>
</dbReference>
<dbReference type="InterPro" id="IPR025402">
    <property type="entry name" value="DMP19_C"/>
</dbReference>
<protein>
    <recommendedName>
        <fullName evidence="1">DNA mimic protein DMP19 C-terminal domain-containing protein</fullName>
    </recommendedName>
</protein>
<evidence type="ECO:0000259" key="1">
    <source>
        <dbReference type="Pfam" id="PF14300"/>
    </source>
</evidence>
<accession>A0A549T955</accession>
<name>A0A549T955_METSR</name>
<proteinExistence type="predicted"/>
<comment type="caution">
    <text evidence="2">The sequence shown here is derived from an EMBL/GenBank/DDBJ whole genome shotgun (WGS) entry which is preliminary data.</text>
</comment>
<dbReference type="EMBL" id="VJMF01000001">
    <property type="protein sequence ID" value="TRL38390.1"/>
    <property type="molecule type" value="Genomic_DNA"/>
</dbReference>
<dbReference type="Proteomes" id="UP000316781">
    <property type="component" value="Unassembled WGS sequence"/>
</dbReference>
<evidence type="ECO:0000313" key="2">
    <source>
        <dbReference type="EMBL" id="TRL38390.1"/>
    </source>
</evidence>
<feature type="domain" description="DNA mimic protein DMP19 C-terminal" evidence="1">
    <location>
        <begin position="41"/>
        <end position="150"/>
    </location>
</feature>
<evidence type="ECO:0000313" key="3">
    <source>
        <dbReference type="Proteomes" id="UP000316781"/>
    </source>
</evidence>
<gene>
    <name evidence="2" type="ORF">FM996_00015</name>
</gene>
<dbReference type="AlphaFoldDB" id="A0A549T955"/>
<sequence>MIAENILIPENATGEEDLVEAVVDFVNWAMDEARLVPGEIAQQAFWSYHSDYYLAQVNNGGHRQFAFNSGMSGQTIENCRCGLAAMSASDHLQVFEEFLAFLSAEPARLAALNEEVTSGGRFFRDSLAPLDHRFFALEDMKRIHAAWLRALPIMRPLPPDRLAAERDALMRRNSLRETRADLVRRRADAIFAKDPLHVAARATCARDDVAFQYVGVGQKAGPDSIAWTLATSGGPRTLVMRGDKAMLYAGTSLRSVHFFRDPASAPVPIGDGAARRALMEEKPRKIRETAQAAFTETSKEAMLGEFFAQPMNTFCDTLAGASSNARVAIYAPYLAENAKFLAHVPRAASPLFATRADYGLIRLIIADTLLDVALADEALPIAILERPDRGAAMLINIGAMAAAAAAGLRILDPERLAALSRIAPNDFLRERNNVEAQLFEIAHWWPNVVRNIADVLPGTGFTALPSLFSNVRLHHAKALGRQLAPTLGLLVEHLAPFWLDYPKPKVESMIEAYSKGVVAFASRFASSRAKAERWTAIVRVMRTRVARTKPPVSVGVSAFDPGRFGLESKEKLVGVVAVVDDGTAYRQGFRLLKDGERALLGGSAASKSA</sequence>
<organism evidence="2 3">
    <name type="scientific">Methylosinus sporium</name>
    <dbReference type="NCBI Taxonomy" id="428"/>
    <lineage>
        <taxon>Bacteria</taxon>
        <taxon>Pseudomonadati</taxon>
        <taxon>Pseudomonadota</taxon>
        <taxon>Alphaproteobacteria</taxon>
        <taxon>Hyphomicrobiales</taxon>
        <taxon>Methylocystaceae</taxon>
        <taxon>Methylosinus</taxon>
    </lineage>
</organism>
<reference evidence="2 3" key="1">
    <citation type="submission" date="2019-07" db="EMBL/GenBank/DDBJ databases">
        <title>Ln-dependent methylotrophs.</title>
        <authorList>
            <person name="Tani A."/>
        </authorList>
    </citation>
    <scope>NUCLEOTIDE SEQUENCE [LARGE SCALE GENOMIC DNA]</scope>
    <source>
        <strain evidence="2 3">SM89A</strain>
    </source>
</reference>
<dbReference type="Pfam" id="PF14300">
    <property type="entry name" value="DMP19"/>
    <property type="match status" value="1"/>
</dbReference>
<dbReference type="Gene3D" id="1.20.1420.60">
    <property type="match status" value="1"/>
</dbReference>